<accession>A0A1G9JB37</accession>
<organism evidence="1 2">
    <name type="scientific">Paenibacillus jilunlii</name>
    <dbReference type="NCBI Taxonomy" id="682956"/>
    <lineage>
        <taxon>Bacteria</taxon>
        <taxon>Bacillati</taxon>
        <taxon>Bacillota</taxon>
        <taxon>Bacilli</taxon>
        <taxon>Bacillales</taxon>
        <taxon>Paenibacillaceae</taxon>
        <taxon>Paenibacillus</taxon>
    </lineage>
</organism>
<evidence type="ECO:0000313" key="1">
    <source>
        <dbReference type="EMBL" id="SDL34413.1"/>
    </source>
</evidence>
<evidence type="ECO:0000313" key="2">
    <source>
        <dbReference type="Proteomes" id="UP000182783"/>
    </source>
</evidence>
<dbReference type="Proteomes" id="UP000182783">
    <property type="component" value="Unassembled WGS sequence"/>
</dbReference>
<gene>
    <name evidence="1" type="ORF">SAMN05216191_102397</name>
</gene>
<sequence length="50" mass="5947">MWTKNLSDDLTVEELREIRRALYFYASNKPDISKDEARLLSILAQKVLYE</sequence>
<dbReference type="RefSeq" id="WP_157243809.1">
    <property type="nucleotide sequence ID" value="NZ_CP048429.1"/>
</dbReference>
<dbReference type="EMBL" id="FNGM01000002">
    <property type="protein sequence ID" value="SDL34413.1"/>
    <property type="molecule type" value="Genomic_DNA"/>
</dbReference>
<name>A0A1G9JB37_9BACL</name>
<protein>
    <submittedName>
        <fullName evidence="1">Uncharacterized protein</fullName>
    </submittedName>
</protein>
<proteinExistence type="predicted"/>
<dbReference type="AlphaFoldDB" id="A0A1G9JB37"/>
<reference evidence="1 2" key="1">
    <citation type="submission" date="2016-10" db="EMBL/GenBank/DDBJ databases">
        <authorList>
            <person name="de Groot N.N."/>
        </authorList>
    </citation>
    <scope>NUCLEOTIDE SEQUENCE [LARGE SCALE GENOMIC DNA]</scope>
    <source>
        <strain evidence="1 2">CGMCC 1.10239</strain>
    </source>
</reference>